<dbReference type="Pfam" id="PF01098">
    <property type="entry name" value="FTSW_RODA_SPOVE"/>
    <property type="match status" value="1"/>
</dbReference>
<comment type="catalytic activity">
    <reaction evidence="16">
        <text>[GlcNAc-(1-&gt;4)-Mur2Ac(oyl-L-Ala-gamma-D-Glu-L-Lys-D-Ala-D-Ala)](n)-di-trans,octa-cis-undecaprenyl diphosphate + beta-D-GlcNAc-(1-&gt;4)-Mur2Ac(oyl-L-Ala-gamma-D-Glu-L-Lys-D-Ala-D-Ala)-di-trans,octa-cis-undecaprenyl diphosphate = [GlcNAc-(1-&gt;4)-Mur2Ac(oyl-L-Ala-gamma-D-Glu-L-Lys-D-Ala-D-Ala)](n+1)-di-trans,octa-cis-undecaprenyl diphosphate + di-trans,octa-cis-undecaprenyl diphosphate + H(+)</text>
        <dbReference type="Rhea" id="RHEA:23708"/>
        <dbReference type="Rhea" id="RHEA-COMP:9602"/>
        <dbReference type="Rhea" id="RHEA-COMP:9603"/>
        <dbReference type="ChEBI" id="CHEBI:15378"/>
        <dbReference type="ChEBI" id="CHEBI:58405"/>
        <dbReference type="ChEBI" id="CHEBI:60033"/>
        <dbReference type="ChEBI" id="CHEBI:78435"/>
        <dbReference type="EC" id="2.4.99.28"/>
    </reaction>
</comment>
<accession>A0AAW9HJV1</accession>
<evidence type="ECO:0000256" key="10">
    <source>
        <dbReference type="ARBA" id="ARBA00032370"/>
    </source>
</evidence>
<feature type="transmembrane region" description="Helical" evidence="18">
    <location>
        <begin position="370"/>
        <end position="390"/>
    </location>
</feature>
<evidence type="ECO:0000256" key="15">
    <source>
        <dbReference type="ARBA" id="ARBA00044770"/>
    </source>
</evidence>
<reference evidence="19" key="1">
    <citation type="submission" date="2023-10" db="EMBL/GenBank/DDBJ databases">
        <title>Whole Genome based description of the genera Actinobaculum and Actinotignum reveals a complex phylogenetic relationship within the species included in the genus Actinotignum.</title>
        <authorList>
            <person name="Jensen C.S."/>
            <person name="Dargis R."/>
            <person name="Kemp M."/>
            <person name="Christensen J.J."/>
        </authorList>
    </citation>
    <scope>NUCLEOTIDE SEQUENCE</scope>
    <source>
        <strain evidence="19">SLA_B245</strain>
    </source>
</reference>
<dbReference type="EC" id="2.4.99.28" evidence="15"/>
<comment type="similarity">
    <text evidence="12">Belongs to the SEDS family. FtsW subfamily.</text>
</comment>
<evidence type="ECO:0000313" key="20">
    <source>
        <dbReference type="Proteomes" id="UP001288320"/>
    </source>
</evidence>
<gene>
    <name evidence="19" type="ORF">R6G74_00265</name>
</gene>
<keyword evidence="6" id="KW-0133">Cell shape</keyword>
<proteinExistence type="inferred from homology"/>
<dbReference type="Proteomes" id="UP001288320">
    <property type="component" value="Unassembled WGS sequence"/>
</dbReference>
<dbReference type="PANTHER" id="PTHR30474">
    <property type="entry name" value="CELL CYCLE PROTEIN"/>
    <property type="match status" value="1"/>
</dbReference>
<feature type="transmembrane region" description="Helical" evidence="18">
    <location>
        <begin position="137"/>
        <end position="154"/>
    </location>
</feature>
<dbReference type="PROSITE" id="PS00428">
    <property type="entry name" value="FTSW_RODA_SPOVE"/>
    <property type="match status" value="1"/>
</dbReference>
<sequence>MRERTEKPQAPSVPEERVRNVMHRSILLLVVATAILTLLGLLMVFSAITPGAVRAEYEDGPNLFRSAYLQMAYAAIGTVLAVICARIPLAVFQRLWGLALGFGILLQLLVLTPLGASVAGNRNWIAFGPIRLQPSEFLKLAMVVALAAVLGRMVQGAHFQLSDWSGPIGITGASIGAVLVGGDMGTALIFLLIGVGMFWMAGFPGRYFLISGALGFFLVVVLIFSSRSRITRIQDFFQNLFTLPTGQTPSQADYALWAFGSGGPGGSGLGTGIEKWPGNLAEAHTDFIFAVVGEELGFFGCAVVIVLLGTIGYALLTICMYHPHRFGRFVAGGATLWLCGQAVANMFVVTGLLPVFGVPLPFMSQGGSSVISCLMAVGVCVAAALAVPGVKESFRRSSSLAGRVRAVIRRTS</sequence>
<feature type="transmembrane region" description="Helical" evidence="18">
    <location>
        <begin position="335"/>
        <end position="358"/>
    </location>
</feature>
<evidence type="ECO:0000256" key="3">
    <source>
        <dbReference type="ARBA" id="ARBA00022676"/>
    </source>
</evidence>
<dbReference type="AlphaFoldDB" id="A0AAW9HJV1"/>
<feature type="transmembrane region" description="Helical" evidence="18">
    <location>
        <begin position="26"/>
        <end position="48"/>
    </location>
</feature>
<feature type="transmembrane region" description="Helical" evidence="18">
    <location>
        <begin position="207"/>
        <end position="224"/>
    </location>
</feature>
<comment type="function">
    <text evidence="17">Peptidoglycan polymerase that is essential for cell division.</text>
</comment>
<keyword evidence="9 18" id="KW-0472">Membrane</keyword>
<protein>
    <recommendedName>
        <fullName evidence="13">Probable peptidoglycan glycosyltransferase FtsW</fullName>
        <ecNumber evidence="15">2.4.99.28</ecNumber>
    </recommendedName>
    <alternativeName>
        <fullName evidence="14">Cell division protein FtsW</fullName>
    </alternativeName>
    <alternativeName>
        <fullName evidence="11">Cell wall polymerase</fullName>
    </alternativeName>
    <alternativeName>
        <fullName evidence="10">Peptidoglycan polymerase</fullName>
    </alternativeName>
</protein>
<evidence type="ECO:0000256" key="13">
    <source>
        <dbReference type="ARBA" id="ARBA00041185"/>
    </source>
</evidence>
<dbReference type="GO" id="GO:0032153">
    <property type="term" value="C:cell division site"/>
    <property type="evidence" value="ECO:0007669"/>
    <property type="project" value="TreeGrafter"/>
</dbReference>
<dbReference type="RefSeq" id="WP_087070944.1">
    <property type="nucleotide sequence ID" value="NZ_CAUPFC010000001.1"/>
</dbReference>
<organism evidence="19 20">
    <name type="scientific">Actinotignum timonense</name>
    <dbReference type="NCBI Taxonomy" id="1870995"/>
    <lineage>
        <taxon>Bacteria</taxon>
        <taxon>Bacillati</taxon>
        <taxon>Actinomycetota</taxon>
        <taxon>Actinomycetes</taxon>
        <taxon>Actinomycetales</taxon>
        <taxon>Actinomycetaceae</taxon>
        <taxon>Actinotignum</taxon>
    </lineage>
</organism>
<dbReference type="GO" id="GO:0009252">
    <property type="term" value="P:peptidoglycan biosynthetic process"/>
    <property type="evidence" value="ECO:0007669"/>
    <property type="project" value="UniProtKB-KW"/>
</dbReference>
<comment type="subcellular location">
    <subcellularLocation>
        <location evidence="1">Membrane</location>
        <topology evidence="1">Multi-pass membrane protein</topology>
    </subcellularLocation>
</comment>
<feature type="transmembrane region" description="Helical" evidence="18">
    <location>
        <begin position="96"/>
        <end position="117"/>
    </location>
</feature>
<evidence type="ECO:0000256" key="2">
    <source>
        <dbReference type="ARBA" id="ARBA00004752"/>
    </source>
</evidence>
<keyword evidence="7" id="KW-0573">Peptidoglycan synthesis</keyword>
<evidence type="ECO:0000256" key="5">
    <source>
        <dbReference type="ARBA" id="ARBA00022692"/>
    </source>
</evidence>
<evidence type="ECO:0000256" key="18">
    <source>
        <dbReference type="SAM" id="Phobius"/>
    </source>
</evidence>
<dbReference type="PANTHER" id="PTHR30474:SF2">
    <property type="entry name" value="PEPTIDOGLYCAN GLYCOSYLTRANSFERASE FTSW-RELATED"/>
    <property type="match status" value="1"/>
</dbReference>
<evidence type="ECO:0000256" key="17">
    <source>
        <dbReference type="ARBA" id="ARBA00049966"/>
    </source>
</evidence>
<keyword evidence="3" id="KW-0328">Glycosyltransferase</keyword>
<keyword evidence="8 18" id="KW-1133">Transmembrane helix</keyword>
<dbReference type="GeneID" id="92813974"/>
<evidence type="ECO:0000256" key="14">
    <source>
        <dbReference type="ARBA" id="ARBA00041418"/>
    </source>
</evidence>
<dbReference type="GO" id="GO:0008955">
    <property type="term" value="F:peptidoglycan glycosyltransferase activity"/>
    <property type="evidence" value="ECO:0007669"/>
    <property type="project" value="UniProtKB-EC"/>
</dbReference>
<dbReference type="GO" id="GO:0051301">
    <property type="term" value="P:cell division"/>
    <property type="evidence" value="ECO:0007669"/>
    <property type="project" value="InterPro"/>
</dbReference>
<evidence type="ECO:0000256" key="9">
    <source>
        <dbReference type="ARBA" id="ARBA00023136"/>
    </source>
</evidence>
<evidence type="ECO:0000256" key="11">
    <source>
        <dbReference type="ARBA" id="ARBA00033270"/>
    </source>
</evidence>
<feature type="transmembrane region" description="Helical" evidence="18">
    <location>
        <begin position="296"/>
        <end position="323"/>
    </location>
</feature>
<dbReference type="GO" id="GO:0008360">
    <property type="term" value="P:regulation of cell shape"/>
    <property type="evidence" value="ECO:0007669"/>
    <property type="project" value="UniProtKB-KW"/>
</dbReference>
<feature type="transmembrane region" description="Helical" evidence="18">
    <location>
        <begin position="68"/>
        <end position="89"/>
    </location>
</feature>
<evidence type="ECO:0000256" key="8">
    <source>
        <dbReference type="ARBA" id="ARBA00022989"/>
    </source>
</evidence>
<keyword evidence="4" id="KW-0808">Transferase</keyword>
<dbReference type="GO" id="GO:0015648">
    <property type="term" value="F:lipid-linked peptidoglycan transporter activity"/>
    <property type="evidence" value="ECO:0007669"/>
    <property type="project" value="TreeGrafter"/>
</dbReference>
<evidence type="ECO:0000256" key="1">
    <source>
        <dbReference type="ARBA" id="ARBA00004141"/>
    </source>
</evidence>
<keyword evidence="5 18" id="KW-0812">Transmembrane</keyword>
<dbReference type="GO" id="GO:0005886">
    <property type="term" value="C:plasma membrane"/>
    <property type="evidence" value="ECO:0007669"/>
    <property type="project" value="TreeGrafter"/>
</dbReference>
<dbReference type="InterPro" id="IPR018365">
    <property type="entry name" value="Cell_cycle_FtsW-rel_CS"/>
</dbReference>
<evidence type="ECO:0000256" key="16">
    <source>
        <dbReference type="ARBA" id="ARBA00049902"/>
    </source>
</evidence>
<dbReference type="InterPro" id="IPR001182">
    <property type="entry name" value="FtsW/RodA"/>
</dbReference>
<evidence type="ECO:0000256" key="7">
    <source>
        <dbReference type="ARBA" id="ARBA00022984"/>
    </source>
</evidence>
<evidence type="ECO:0000256" key="12">
    <source>
        <dbReference type="ARBA" id="ARBA00038053"/>
    </source>
</evidence>
<evidence type="ECO:0000313" key="19">
    <source>
        <dbReference type="EMBL" id="MDY5139752.1"/>
    </source>
</evidence>
<comment type="caution">
    <text evidence="19">The sequence shown here is derived from an EMBL/GenBank/DDBJ whole genome shotgun (WGS) entry which is preliminary data.</text>
</comment>
<evidence type="ECO:0000256" key="4">
    <source>
        <dbReference type="ARBA" id="ARBA00022679"/>
    </source>
</evidence>
<comment type="pathway">
    <text evidence="2">Cell wall biogenesis; peptidoglycan biosynthesis.</text>
</comment>
<dbReference type="EMBL" id="JAWNFV010000001">
    <property type="protein sequence ID" value="MDY5139752.1"/>
    <property type="molecule type" value="Genomic_DNA"/>
</dbReference>
<name>A0AAW9HJV1_9ACTO</name>
<evidence type="ECO:0000256" key="6">
    <source>
        <dbReference type="ARBA" id="ARBA00022960"/>
    </source>
</evidence>
<feature type="transmembrane region" description="Helical" evidence="18">
    <location>
        <begin position="175"/>
        <end position="201"/>
    </location>
</feature>